<evidence type="ECO:0000313" key="1">
    <source>
        <dbReference type="EMBL" id="MBV2132973.1"/>
    </source>
</evidence>
<sequence length="389" mass="42944">MKKLSRVVFAYDGGFARTADGKVYSQGGFPAENWGRYLDFAEELIVTARMHDVESAAGVLSSRDRVAFVRVPSISSPTHVLTNRPQAREILEHEIGLADHLIVRLPSEIGLLAISIATRLGKRFSTELVGDPLTALAHHKKLYARLYAPLLSLRVRRAIARSQACIYVTRRALQALYPCAGLSASASNVNITLAPWPDVQEVRRNNLDKLRKSFGLIGSMVTDYKGVDIAIRALSLLIGKGHDCELHILGSGDHAHLEDLAGSLGVAEKVHFDGTRNSSAEVLEWLDQQTFYLQPSRSEGLPRSLIEAMSRGLPAAGSDRGGIPELLPQSFIFANLEHTGLSAIMERMLELHPDEYLKAGRNAYATAATYERKNLDEIRHNFWKESLIS</sequence>
<keyword evidence="2" id="KW-1185">Reference proteome</keyword>
<gene>
    <name evidence="1" type="ORF">KRX52_09180</name>
</gene>
<dbReference type="CDD" id="cd03801">
    <property type="entry name" value="GT4_PimA-like"/>
    <property type="match status" value="1"/>
</dbReference>
<dbReference type="PANTHER" id="PTHR12526">
    <property type="entry name" value="GLYCOSYLTRANSFERASE"/>
    <property type="match status" value="1"/>
</dbReference>
<comment type="caution">
    <text evidence="1">The sequence shown here is derived from an EMBL/GenBank/DDBJ whole genome shotgun (WGS) entry which is preliminary data.</text>
</comment>
<dbReference type="EMBL" id="JAHRGL010000019">
    <property type="protein sequence ID" value="MBV2132973.1"/>
    <property type="molecule type" value="Genomic_DNA"/>
</dbReference>
<protein>
    <submittedName>
        <fullName evidence="1">Glycosyltransferase family 4 protein</fullName>
    </submittedName>
</protein>
<dbReference type="Proteomes" id="UP000813068">
    <property type="component" value="Unassembled WGS sequence"/>
</dbReference>
<organism evidence="1 2">
    <name type="scientific">Geopseudomonas aromaticivorans</name>
    <dbReference type="NCBI Taxonomy" id="2849492"/>
    <lineage>
        <taxon>Bacteria</taxon>
        <taxon>Pseudomonadati</taxon>
        <taxon>Pseudomonadota</taxon>
        <taxon>Gammaproteobacteria</taxon>
        <taxon>Pseudomonadales</taxon>
        <taxon>Pseudomonadaceae</taxon>
        <taxon>Geopseudomonas</taxon>
    </lineage>
</organism>
<proteinExistence type="predicted"/>
<dbReference type="Pfam" id="PF13692">
    <property type="entry name" value="Glyco_trans_1_4"/>
    <property type="match status" value="1"/>
</dbReference>
<evidence type="ECO:0000313" key="2">
    <source>
        <dbReference type="Proteomes" id="UP000813068"/>
    </source>
</evidence>
<name>A0ABS6MVY6_9GAMM</name>
<dbReference type="RefSeq" id="WP_217681435.1">
    <property type="nucleotide sequence ID" value="NZ_JAHRGL010000019.1"/>
</dbReference>
<accession>A0ABS6MVY6</accession>
<reference evidence="1 2" key="1">
    <citation type="submission" date="2021-06" db="EMBL/GenBank/DDBJ databases">
        <title>Differences between aerobic and microaerobic xylene degrading microbial communities.</title>
        <authorList>
            <person name="Banerjee S."/>
            <person name="Tancsics A."/>
        </authorList>
    </citation>
    <scope>NUCLEOTIDE SEQUENCE [LARGE SCALE GENOMIC DNA]</scope>
    <source>
        <strain evidence="1 2">MAP12</strain>
    </source>
</reference>